<keyword evidence="3" id="KW-1185">Reference proteome</keyword>
<reference evidence="2 3" key="1">
    <citation type="submission" date="2018-11" db="EMBL/GenBank/DDBJ databases">
        <title>Genome assembly of Steccherinum ochraceum LE-BIN_3174, the white-rot fungus of the Steccherinaceae family (The Residual Polyporoid clade, Polyporales, Basidiomycota).</title>
        <authorList>
            <person name="Fedorova T.V."/>
            <person name="Glazunova O.A."/>
            <person name="Landesman E.O."/>
            <person name="Moiseenko K.V."/>
            <person name="Psurtseva N.V."/>
            <person name="Savinova O.S."/>
            <person name="Shakhova N.V."/>
            <person name="Tyazhelova T.V."/>
            <person name="Vasina D.V."/>
        </authorList>
    </citation>
    <scope>NUCLEOTIDE SEQUENCE [LARGE SCALE GENOMIC DNA]</scope>
    <source>
        <strain evidence="2 3">LE-BIN_3174</strain>
    </source>
</reference>
<dbReference type="AlphaFoldDB" id="A0A4R0RDN5"/>
<gene>
    <name evidence="2" type="ORF">EIP91_003570</name>
</gene>
<sequence>MLQVRILRDSRMIKKALPQTSEKGSGLQRKLTMRTSGHVPREDSPKPVPFLLYSVNIATLAVSVPQTGDKQEVNLRMYHILSDGVSTPCFGVASEANLE</sequence>
<accession>A0A4R0RDN5</accession>
<comment type="caution">
    <text evidence="2">The sequence shown here is derived from an EMBL/GenBank/DDBJ whole genome shotgun (WGS) entry which is preliminary data.</text>
</comment>
<feature type="region of interest" description="Disordered" evidence="1">
    <location>
        <begin position="18"/>
        <end position="43"/>
    </location>
</feature>
<organism evidence="2 3">
    <name type="scientific">Steccherinum ochraceum</name>
    <dbReference type="NCBI Taxonomy" id="92696"/>
    <lineage>
        <taxon>Eukaryota</taxon>
        <taxon>Fungi</taxon>
        <taxon>Dikarya</taxon>
        <taxon>Basidiomycota</taxon>
        <taxon>Agaricomycotina</taxon>
        <taxon>Agaricomycetes</taxon>
        <taxon>Polyporales</taxon>
        <taxon>Steccherinaceae</taxon>
        <taxon>Steccherinum</taxon>
    </lineage>
</organism>
<proteinExistence type="predicted"/>
<evidence type="ECO:0000256" key="1">
    <source>
        <dbReference type="SAM" id="MobiDB-lite"/>
    </source>
</evidence>
<evidence type="ECO:0000313" key="3">
    <source>
        <dbReference type="Proteomes" id="UP000292702"/>
    </source>
</evidence>
<name>A0A4R0RDN5_9APHY</name>
<evidence type="ECO:0000313" key="2">
    <source>
        <dbReference type="EMBL" id="TCD64823.1"/>
    </source>
</evidence>
<dbReference type="EMBL" id="RWJN01000212">
    <property type="protein sequence ID" value="TCD64823.1"/>
    <property type="molecule type" value="Genomic_DNA"/>
</dbReference>
<protein>
    <submittedName>
        <fullName evidence="2">Uncharacterized protein</fullName>
    </submittedName>
</protein>
<dbReference type="Proteomes" id="UP000292702">
    <property type="component" value="Unassembled WGS sequence"/>
</dbReference>